<keyword evidence="2" id="KW-1185">Reference proteome</keyword>
<gene>
    <name evidence="1" type="ORF">ACG01O_17375</name>
</gene>
<name>A0ABW7H2H7_9BURK</name>
<comment type="caution">
    <text evidence="1">The sequence shown here is derived from an EMBL/GenBank/DDBJ whole genome shotgun (WGS) entry which is preliminary data.</text>
</comment>
<evidence type="ECO:0000313" key="1">
    <source>
        <dbReference type="EMBL" id="MFG6468398.1"/>
    </source>
</evidence>
<reference evidence="1 2" key="1">
    <citation type="submission" date="2024-08" db="EMBL/GenBank/DDBJ databases">
        <authorList>
            <person name="Lu H."/>
        </authorList>
    </citation>
    <scope>NUCLEOTIDE SEQUENCE [LARGE SCALE GENOMIC DNA]</scope>
    <source>
        <strain evidence="1 2">BYS87W</strain>
    </source>
</reference>
<accession>A0ABW7H2H7</accession>
<evidence type="ECO:0000313" key="2">
    <source>
        <dbReference type="Proteomes" id="UP001606303"/>
    </source>
</evidence>
<dbReference type="RefSeq" id="WP_394386549.1">
    <property type="nucleotide sequence ID" value="NZ_JBIGIB010000005.1"/>
</dbReference>
<sequence length="122" mass="12945">MKHTPSHIASVLCSAAFRRTQASQSAQEFAHRLEHPVIAWTWPGSIEALSTEASSTDLPLADSPEDLSAALLGLLFPKTAGRDREWVAPMALLPSGGAAGLRGVDVCELDFSAHAHLYPAAD</sequence>
<dbReference type="Proteomes" id="UP001606303">
    <property type="component" value="Unassembled WGS sequence"/>
</dbReference>
<proteinExistence type="predicted"/>
<protein>
    <submittedName>
        <fullName evidence="1">Uncharacterized protein</fullName>
    </submittedName>
</protein>
<organism evidence="1 2">
    <name type="scientific">Pelomonas baiyunensis</name>
    <dbReference type="NCBI Taxonomy" id="3299026"/>
    <lineage>
        <taxon>Bacteria</taxon>
        <taxon>Pseudomonadati</taxon>
        <taxon>Pseudomonadota</taxon>
        <taxon>Betaproteobacteria</taxon>
        <taxon>Burkholderiales</taxon>
        <taxon>Sphaerotilaceae</taxon>
        <taxon>Roseateles</taxon>
    </lineage>
</organism>
<dbReference type="EMBL" id="JBIGIB010000005">
    <property type="protein sequence ID" value="MFG6468398.1"/>
    <property type="molecule type" value="Genomic_DNA"/>
</dbReference>